<evidence type="ECO:0000256" key="3">
    <source>
        <dbReference type="ARBA" id="ARBA00022448"/>
    </source>
</evidence>
<keyword evidence="4 7" id="KW-0812">Transmembrane</keyword>
<evidence type="ECO:0000259" key="8">
    <source>
        <dbReference type="PROSITE" id="PS50850"/>
    </source>
</evidence>
<dbReference type="InterPro" id="IPR005829">
    <property type="entry name" value="Sugar_transporter_CS"/>
</dbReference>
<organism evidence="9 10">
    <name type="scientific">Scytalidium lignicola</name>
    <name type="common">Hyphomycete</name>
    <dbReference type="NCBI Taxonomy" id="5539"/>
    <lineage>
        <taxon>Eukaryota</taxon>
        <taxon>Fungi</taxon>
        <taxon>Dikarya</taxon>
        <taxon>Ascomycota</taxon>
        <taxon>Pezizomycotina</taxon>
        <taxon>Leotiomycetes</taxon>
        <taxon>Leotiomycetes incertae sedis</taxon>
        <taxon>Scytalidium</taxon>
    </lineage>
</organism>
<feature type="non-terminal residue" evidence="9">
    <location>
        <position position="1"/>
    </location>
</feature>
<comment type="caution">
    <text evidence="9">The sequence shown here is derived from an EMBL/GenBank/DDBJ whole genome shotgun (WGS) entry which is preliminary data.</text>
</comment>
<evidence type="ECO:0000256" key="6">
    <source>
        <dbReference type="ARBA" id="ARBA00023136"/>
    </source>
</evidence>
<dbReference type="InterPro" id="IPR003663">
    <property type="entry name" value="Sugar/inositol_transpt"/>
</dbReference>
<dbReference type="Pfam" id="PF00083">
    <property type="entry name" value="Sugar_tr"/>
    <property type="match status" value="1"/>
</dbReference>
<dbReference type="PANTHER" id="PTHR48022">
    <property type="entry name" value="PLASTIDIC GLUCOSE TRANSPORTER 4"/>
    <property type="match status" value="1"/>
</dbReference>
<dbReference type="OMA" id="AQPTFIA"/>
<proteinExistence type="inferred from homology"/>
<evidence type="ECO:0000313" key="9">
    <source>
        <dbReference type="EMBL" id="RFU29329.1"/>
    </source>
</evidence>
<accession>A0A3E2H7F9</accession>
<evidence type="ECO:0000256" key="4">
    <source>
        <dbReference type="ARBA" id="ARBA00022692"/>
    </source>
</evidence>
<dbReference type="OrthoDB" id="6612291at2759"/>
<evidence type="ECO:0000313" key="10">
    <source>
        <dbReference type="Proteomes" id="UP000258309"/>
    </source>
</evidence>
<feature type="transmembrane region" description="Helical" evidence="7">
    <location>
        <begin position="285"/>
        <end position="305"/>
    </location>
</feature>
<dbReference type="Proteomes" id="UP000258309">
    <property type="component" value="Unassembled WGS sequence"/>
</dbReference>
<dbReference type="InterPro" id="IPR020846">
    <property type="entry name" value="MFS_dom"/>
</dbReference>
<dbReference type="PRINTS" id="PR00171">
    <property type="entry name" value="SUGRTRNSPORT"/>
</dbReference>
<evidence type="ECO:0000256" key="7">
    <source>
        <dbReference type="SAM" id="Phobius"/>
    </source>
</evidence>
<dbReference type="PANTHER" id="PTHR48022:SF30">
    <property type="entry name" value="MAJOR FACILITATOR SUPERFAMILY (MFS) PROFILE DOMAIN-CONTAINING PROTEIN"/>
    <property type="match status" value="1"/>
</dbReference>
<sequence length="693" mass="76307">MVMPQFLVLARVVGADGAFAKWKERLAALCAVSETEPYSTSYYWGQDVDGEPDTLWGLEGYAHPVGFFLGHVSTDIFKHEMKKVDDDKLLRHVQGLNSPDYDLHHYDLFSGFLKRGDDSERDTKDSFVVIVHIWALDGKRKQLLGTLAGYADQVKASEKVPSIKVQSFGVLKEIRDVNLASLYIRTRSREDWEAFQSSLLFNELLHDIKPLICAATLASFNYGYSNNVIAGTLAQVTFISKFLSGDNAESLIDAIISGFFGCALIGAFGQAYISNRWGRKSANGVAAVLLIIGNALQAGAVKIPMFLVGRYITGFGAGMIISNTPVYLSEVSPAHSRGLLVGLQGNFIVLGYIISSCAALGFHFVDKSYQWRLNFIISTFFACALLLSLIALPESPRWLVEHGRREEAGKILNRIHKTPDDPDGRIAHAELVQIVAQVELDRKFPSSWSFILSTKSMRKRLICTLLVWSMAQATGITVLANLTPRLFSALGYGTVLQLGLSLVWTVCLFVGCFVNITLIDKIGRVKLIVAGGWGMVILLAVEAALQHFYLDGSNLDGTRGAVAIYFIVAAWFTSTLECTGYVYGCEIWPTHLRSKGSAISYFGFYVFSIWSTAPAAQAFGSIGWKYYMVFISVTVVLLIPCMLYLPETSGISLEELGAKFGDNVAIDFEHALHEDDKSADHTEEVASEKVSTV</sequence>
<gene>
    <name evidence="9" type="ORF">B7463_g6998</name>
</gene>
<reference evidence="9 10" key="1">
    <citation type="submission" date="2018-05" db="EMBL/GenBank/DDBJ databases">
        <title>Draft genome sequence of Scytalidium lignicola DSM 105466, a ubiquitous saprotrophic fungus.</title>
        <authorList>
            <person name="Buettner E."/>
            <person name="Gebauer A.M."/>
            <person name="Hofrichter M."/>
            <person name="Liers C."/>
            <person name="Kellner H."/>
        </authorList>
    </citation>
    <scope>NUCLEOTIDE SEQUENCE [LARGE SCALE GENOMIC DNA]</scope>
    <source>
        <strain evidence="9 10">DSM 105466</strain>
    </source>
</reference>
<dbReference type="SUPFAM" id="SSF103473">
    <property type="entry name" value="MFS general substrate transporter"/>
    <property type="match status" value="1"/>
</dbReference>
<feature type="non-terminal residue" evidence="9">
    <location>
        <position position="693"/>
    </location>
</feature>
<evidence type="ECO:0000256" key="2">
    <source>
        <dbReference type="ARBA" id="ARBA00010992"/>
    </source>
</evidence>
<protein>
    <recommendedName>
        <fullName evidence="8">Major facilitator superfamily (MFS) profile domain-containing protein</fullName>
    </recommendedName>
</protein>
<dbReference type="InterPro" id="IPR050360">
    <property type="entry name" value="MFS_Sugar_Transporters"/>
</dbReference>
<keyword evidence="3" id="KW-0813">Transport</keyword>
<dbReference type="EMBL" id="NCSJ02000132">
    <property type="protein sequence ID" value="RFU29329.1"/>
    <property type="molecule type" value="Genomic_DNA"/>
</dbReference>
<dbReference type="Gene3D" id="1.20.1250.20">
    <property type="entry name" value="MFS general substrate transporter like domains"/>
    <property type="match status" value="1"/>
</dbReference>
<keyword evidence="5 7" id="KW-1133">Transmembrane helix</keyword>
<feature type="transmembrane region" description="Helical" evidence="7">
    <location>
        <begin position="596"/>
        <end position="620"/>
    </location>
</feature>
<feature type="transmembrane region" description="Helical" evidence="7">
    <location>
        <begin position="528"/>
        <end position="550"/>
    </location>
</feature>
<feature type="transmembrane region" description="Helical" evidence="7">
    <location>
        <begin position="371"/>
        <end position="392"/>
    </location>
</feature>
<dbReference type="InterPro" id="IPR036259">
    <property type="entry name" value="MFS_trans_sf"/>
</dbReference>
<feature type="transmembrane region" description="Helical" evidence="7">
    <location>
        <begin position="251"/>
        <end position="273"/>
    </location>
</feature>
<name>A0A3E2H7F9_SCYLI</name>
<dbReference type="PROSITE" id="PS00217">
    <property type="entry name" value="SUGAR_TRANSPORT_2"/>
    <property type="match status" value="1"/>
</dbReference>
<dbReference type="InterPro" id="IPR005828">
    <property type="entry name" value="MFS_sugar_transport-like"/>
</dbReference>
<evidence type="ECO:0000256" key="5">
    <source>
        <dbReference type="ARBA" id="ARBA00022989"/>
    </source>
</evidence>
<feature type="transmembrane region" description="Helical" evidence="7">
    <location>
        <begin position="494"/>
        <end position="516"/>
    </location>
</feature>
<feature type="domain" description="Major facilitator superfamily (MFS) profile" evidence="8">
    <location>
        <begin position="211"/>
        <end position="649"/>
    </location>
</feature>
<feature type="transmembrane region" description="Helical" evidence="7">
    <location>
        <begin position="562"/>
        <end position="584"/>
    </location>
</feature>
<comment type="subcellular location">
    <subcellularLocation>
        <location evidence="1">Membrane</location>
        <topology evidence="1">Multi-pass membrane protein</topology>
    </subcellularLocation>
</comment>
<keyword evidence="6 7" id="KW-0472">Membrane</keyword>
<feature type="transmembrane region" description="Helical" evidence="7">
    <location>
        <begin position="340"/>
        <end position="365"/>
    </location>
</feature>
<feature type="transmembrane region" description="Helical" evidence="7">
    <location>
        <begin position="461"/>
        <end position="482"/>
    </location>
</feature>
<dbReference type="AlphaFoldDB" id="A0A3E2H7F9"/>
<feature type="transmembrane region" description="Helical" evidence="7">
    <location>
        <begin position="626"/>
        <end position="645"/>
    </location>
</feature>
<dbReference type="GO" id="GO:0016020">
    <property type="term" value="C:membrane"/>
    <property type="evidence" value="ECO:0007669"/>
    <property type="project" value="UniProtKB-SubCell"/>
</dbReference>
<comment type="similarity">
    <text evidence="2">Belongs to the major facilitator superfamily. Sugar transporter (TC 2.A.1.1) family.</text>
</comment>
<feature type="transmembrane region" description="Helical" evidence="7">
    <location>
        <begin position="311"/>
        <end position="328"/>
    </location>
</feature>
<keyword evidence="10" id="KW-1185">Reference proteome</keyword>
<evidence type="ECO:0000256" key="1">
    <source>
        <dbReference type="ARBA" id="ARBA00004141"/>
    </source>
</evidence>
<dbReference type="GO" id="GO:0005351">
    <property type="term" value="F:carbohydrate:proton symporter activity"/>
    <property type="evidence" value="ECO:0007669"/>
    <property type="project" value="TreeGrafter"/>
</dbReference>
<dbReference type="PROSITE" id="PS50850">
    <property type="entry name" value="MFS"/>
    <property type="match status" value="1"/>
</dbReference>